<dbReference type="PRINTS" id="PR00097">
    <property type="entry name" value="ANTSNTHASEII"/>
</dbReference>
<evidence type="ECO:0000256" key="1">
    <source>
        <dbReference type="ARBA" id="ARBA00022962"/>
    </source>
</evidence>
<sequence>MKHNQHKKRPTGNTNPTNNATHISLTGKFSHKQVLIIDNYDSFTYNVVYLLSTLGVKPQIVPNDTPLSCIKKLDFSHLIISPGPSHPIDSGVCLEAIVTFAPTHKILGICLGHQCIAQAFGGEVISLPNPTHAKSVRLYFTPNALFEGISQGIQIALYHSLYVSKLGECEALGYSENNVLMVLKAKDYDCYGVQFHPESILQQKGKRIMKNFLTL</sequence>
<dbReference type="NCBIfam" id="TIGR00566">
    <property type="entry name" value="trpG_papA"/>
    <property type="match status" value="1"/>
</dbReference>
<evidence type="ECO:0000259" key="3">
    <source>
        <dbReference type="Pfam" id="PF00117"/>
    </source>
</evidence>
<proteinExistence type="predicted"/>
<dbReference type="AlphaFoldDB" id="A0A377JQ59"/>
<dbReference type="PRINTS" id="PR00096">
    <property type="entry name" value="GATASE"/>
</dbReference>
<dbReference type="Pfam" id="PF00117">
    <property type="entry name" value="GATase"/>
    <property type="match status" value="1"/>
</dbReference>
<name>A0A377JQ59_9HELI</name>
<protein>
    <submittedName>
        <fullName evidence="4">Para-aminobenzoate synthase glutamine amidotransferase component II</fullName>
        <ecNumber evidence="4">4.1.3.27</ecNumber>
    </submittedName>
</protein>
<feature type="region of interest" description="Disordered" evidence="2">
    <location>
        <begin position="1"/>
        <end position="20"/>
    </location>
</feature>
<evidence type="ECO:0000313" key="4">
    <source>
        <dbReference type="EMBL" id="STP09703.1"/>
    </source>
</evidence>
<dbReference type="PROSITE" id="PS51273">
    <property type="entry name" value="GATASE_TYPE_1"/>
    <property type="match status" value="1"/>
</dbReference>
<dbReference type="PANTHER" id="PTHR43418">
    <property type="entry name" value="MULTIFUNCTIONAL TRYPTOPHAN BIOSYNTHESIS PROTEIN-RELATED"/>
    <property type="match status" value="1"/>
</dbReference>
<dbReference type="SUPFAM" id="SSF52317">
    <property type="entry name" value="Class I glutamine amidotransferase-like"/>
    <property type="match status" value="1"/>
</dbReference>
<keyword evidence="1 4" id="KW-0315">Glutamine amidotransferase</keyword>
<dbReference type="EMBL" id="UGHZ01000001">
    <property type="protein sequence ID" value="STP09703.1"/>
    <property type="molecule type" value="Genomic_DNA"/>
</dbReference>
<keyword evidence="4" id="KW-0456">Lyase</keyword>
<reference evidence="4 5" key="1">
    <citation type="submission" date="2018-06" db="EMBL/GenBank/DDBJ databases">
        <authorList>
            <consortium name="Pathogen Informatics"/>
            <person name="Doyle S."/>
        </authorList>
    </citation>
    <scope>NUCLEOTIDE SEQUENCE [LARGE SCALE GENOMIC DNA]</scope>
    <source>
        <strain evidence="4 5">NCTC12221</strain>
    </source>
</reference>
<dbReference type="GO" id="GO:0016740">
    <property type="term" value="F:transferase activity"/>
    <property type="evidence" value="ECO:0007669"/>
    <property type="project" value="UniProtKB-KW"/>
</dbReference>
<dbReference type="Gene3D" id="3.40.50.880">
    <property type="match status" value="1"/>
</dbReference>
<dbReference type="RefSeq" id="WP_258554194.1">
    <property type="nucleotide sequence ID" value="NZ_UGHZ01000001.1"/>
</dbReference>
<dbReference type="PANTHER" id="PTHR43418:SF4">
    <property type="entry name" value="MULTIFUNCTIONAL TRYPTOPHAN BIOSYNTHESIS PROTEIN"/>
    <property type="match status" value="1"/>
</dbReference>
<evidence type="ECO:0000313" key="5">
    <source>
        <dbReference type="Proteomes" id="UP000255335"/>
    </source>
</evidence>
<feature type="compositionally biased region" description="Basic residues" evidence="2">
    <location>
        <begin position="1"/>
        <end position="10"/>
    </location>
</feature>
<dbReference type="InterPro" id="IPR017926">
    <property type="entry name" value="GATASE"/>
</dbReference>
<accession>A0A377JQ59</accession>
<gene>
    <name evidence="4" type="primary">trpG</name>
    <name evidence="4" type="ORF">NCTC12221_01149</name>
</gene>
<dbReference type="Proteomes" id="UP000255335">
    <property type="component" value="Unassembled WGS sequence"/>
</dbReference>
<dbReference type="InterPro" id="IPR006221">
    <property type="entry name" value="TrpG/PapA_dom"/>
</dbReference>
<evidence type="ECO:0000256" key="2">
    <source>
        <dbReference type="SAM" id="MobiDB-lite"/>
    </source>
</evidence>
<dbReference type="GO" id="GO:0005829">
    <property type="term" value="C:cytosol"/>
    <property type="evidence" value="ECO:0007669"/>
    <property type="project" value="TreeGrafter"/>
</dbReference>
<dbReference type="CDD" id="cd01743">
    <property type="entry name" value="GATase1_Anthranilate_Synthase"/>
    <property type="match status" value="1"/>
</dbReference>
<feature type="domain" description="Glutamine amidotransferase" evidence="3">
    <location>
        <begin position="35"/>
        <end position="213"/>
    </location>
</feature>
<dbReference type="InterPro" id="IPR029062">
    <property type="entry name" value="Class_I_gatase-like"/>
</dbReference>
<feature type="compositionally biased region" description="Low complexity" evidence="2">
    <location>
        <begin position="11"/>
        <end position="20"/>
    </location>
</feature>
<dbReference type="GO" id="GO:0004049">
    <property type="term" value="F:anthranilate synthase activity"/>
    <property type="evidence" value="ECO:0007669"/>
    <property type="project" value="UniProtKB-EC"/>
</dbReference>
<keyword evidence="4" id="KW-0808">Transferase</keyword>
<dbReference type="EC" id="4.1.3.27" evidence="4"/>
<dbReference type="InterPro" id="IPR050472">
    <property type="entry name" value="Anth_synth/Amidotransfase"/>
</dbReference>
<organism evidence="4 5">
    <name type="scientific">Helicobacter cinaedi</name>
    <dbReference type="NCBI Taxonomy" id="213"/>
    <lineage>
        <taxon>Bacteria</taxon>
        <taxon>Pseudomonadati</taxon>
        <taxon>Campylobacterota</taxon>
        <taxon>Epsilonproteobacteria</taxon>
        <taxon>Campylobacterales</taxon>
        <taxon>Helicobacteraceae</taxon>
        <taxon>Helicobacter</taxon>
    </lineage>
</organism>
<dbReference type="GO" id="GO:0000162">
    <property type="term" value="P:L-tryptophan biosynthetic process"/>
    <property type="evidence" value="ECO:0007669"/>
    <property type="project" value="TreeGrafter"/>
</dbReference>